<organism evidence="2 3">
    <name type="scientific">Monoraphidium neglectum</name>
    <dbReference type="NCBI Taxonomy" id="145388"/>
    <lineage>
        <taxon>Eukaryota</taxon>
        <taxon>Viridiplantae</taxon>
        <taxon>Chlorophyta</taxon>
        <taxon>core chlorophytes</taxon>
        <taxon>Chlorophyceae</taxon>
        <taxon>CS clade</taxon>
        <taxon>Sphaeropleales</taxon>
        <taxon>Selenastraceae</taxon>
        <taxon>Monoraphidium</taxon>
    </lineage>
</organism>
<name>A0A0D2MP04_9CHLO</name>
<feature type="region of interest" description="Disordered" evidence="1">
    <location>
        <begin position="186"/>
        <end position="249"/>
    </location>
</feature>
<dbReference type="GeneID" id="25728792"/>
<evidence type="ECO:0000313" key="3">
    <source>
        <dbReference type="Proteomes" id="UP000054498"/>
    </source>
</evidence>
<accession>A0A0D2MP04</accession>
<keyword evidence="3" id="KW-1185">Reference proteome</keyword>
<dbReference type="AlphaFoldDB" id="A0A0D2MP04"/>
<dbReference type="Proteomes" id="UP000054498">
    <property type="component" value="Unassembled WGS sequence"/>
</dbReference>
<evidence type="ECO:0000313" key="2">
    <source>
        <dbReference type="EMBL" id="KIY96440.1"/>
    </source>
</evidence>
<reference evidence="2 3" key="1">
    <citation type="journal article" date="2013" name="BMC Genomics">
        <title>Reconstruction of the lipid metabolism for the microalga Monoraphidium neglectum from its genome sequence reveals characteristics suitable for biofuel production.</title>
        <authorList>
            <person name="Bogen C."/>
            <person name="Al-Dilaimi A."/>
            <person name="Albersmeier A."/>
            <person name="Wichmann J."/>
            <person name="Grundmann M."/>
            <person name="Rupp O."/>
            <person name="Lauersen K.J."/>
            <person name="Blifernez-Klassen O."/>
            <person name="Kalinowski J."/>
            <person name="Goesmann A."/>
            <person name="Mussgnug J.H."/>
            <person name="Kruse O."/>
        </authorList>
    </citation>
    <scope>NUCLEOTIDE SEQUENCE [LARGE SCALE GENOMIC DNA]</scope>
    <source>
        <strain evidence="2 3">SAG 48.87</strain>
    </source>
</reference>
<gene>
    <name evidence="2" type="ORF">MNEG_11521</name>
</gene>
<dbReference type="RefSeq" id="XP_013895460.1">
    <property type="nucleotide sequence ID" value="XM_014040006.1"/>
</dbReference>
<sequence length="500" mass="51628">MLGPADGVALTPGAAADAAHVLGGPELDAACSFLRQVVGESRAEFRAYDAARRAERLARPADGGSSGAAAAADAAAAVCTDSNATDAAAGEAGESLQGLVRGLLRPLVCERLEPVAALAQEQILHQLAALDREAAARASDPPAWGAALMRKSFAAQLIERGFLDDLLKDARLQELAAYVCTHSGDRLPPRPRLRPALTTRPPPPAQPVGVPRGTGDRARGGCSSGQAGEAEDEEAAGQQPLQQGERHTSAFGAGFPVPFDSPFVLRRLLWGLLGRLAPRVRERLARGAGMCPHSSSTPLWSCVSNSLIWAISWGPGGRGLALAAAAGVEVGAAAREEAEAAYARALDATFEQAYSPSRVALACRIIEALGPQEFALTPAPETVVLWPAMARQAMSLALLQCVGPEGWAHLPGAVPGASRSTCAARAADEGEGAPPMWAVWFHMRMLGACGQGGGGPARARRGAVAAELARRLAQPGAGGAAREAAVAAAVRRLYDDPDLR</sequence>
<dbReference type="KEGG" id="mng:MNEG_11521"/>
<proteinExistence type="predicted"/>
<dbReference type="EMBL" id="KK103001">
    <property type="protein sequence ID" value="KIY96440.1"/>
    <property type="molecule type" value="Genomic_DNA"/>
</dbReference>
<dbReference type="STRING" id="145388.A0A0D2MP04"/>
<protein>
    <submittedName>
        <fullName evidence="2">Uncharacterized protein</fullName>
    </submittedName>
</protein>
<evidence type="ECO:0000256" key="1">
    <source>
        <dbReference type="SAM" id="MobiDB-lite"/>
    </source>
</evidence>